<keyword evidence="4" id="KW-1185">Reference proteome</keyword>
<protein>
    <submittedName>
        <fullName evidence="3">Amidohydrolase family protein</fullName>
    </submittedName>
</protein>
<dbReference type="InterPro" id="IPR006680">
    <property type="entry name" value="Amidohydro-rel"/>
</dbReference>
<dbReference type="InterPro" id="IPR051781">
    <property type="entry name" value="Metallo-dep_Hydrolase"/>
</dbReference>
<dbReference type="Proteomes" id="UP001202281">
    <property type="component" value="Unassembled WGS sequence"/>
</dbReference>
<dbReference type="CDD" id="cd01299">
    <property type="entry name" value="Met_dep_hydrolase_A"/>
    <property type="match status" value="1"/>
</dbReference>
<dbReference type="InterPro" id="IPR057744">
    <property type="entry name" value="OTAase-like"/>
</dbReference>
<dbReference type="InterPro" id="IPR011059">
    <property type="entry name" value="Metal-dep_hydrolase_composite"/>
</dbReference>
<evidence type="ECO:0000256" key="1">
    <source>
        <dbReference type="SAM" id="SignalP"/>
    </source>
</evidence>
<feature type="domain" description="Amidohydrolase-related" evidence="2">
    <location>
        <begin position="80"/>
        <end position="429"/>
    </location>
</feature>
<reference evidence="3 4" key="1">
    <citation type="submission" date="2022-04" db="EMBL/GenBank/DDBJ databases">
        <title>Identification of a novel bacterium isolated from mangrove sediments.</title>
        <authorList>
            <person name="Pan X."/>
        </authorList>
    </citation>
    <scope>NUCLEOTIDE SEQUENCE [LARGE SCALE GENOMIC DNA]</scope>
    <source>
        <strain evidence="3 4">B2638</strain>
    </source>
</reference>
<dbReference type="Pfam" id="PF01979">
    <property type="entry name" value="Amidohydro_1"/>
    <property type="match status" value="1"/>
</dbReference>
<dbReference type="PANTHER" id="PTHR43135">
    <property type="entry name" value="ALPHA-D-RIBOSE 1-METHYLPHOSPHONATE 5-TRIPHOSPHATE DIPHOSPHATASE"/>
    <property type="match status" value="1"/>
</dbReference>
<comment type="caution">
    <text evidence="3">The sequence shown here is derived from an EMBL/GenBank/DDBJ whole genome shotgun (WGS) entry which is preliminary data.</text>
</comment>
<dbReference type="SUPFAM" id="SSF51556">
    <property type="entry name" value="Metallo-dependent hydrolases"/>
    <property type="match status" value="1"/>
</dbReference>
<proteinExistence type="predicted"/>
<dbReference type="RefSeq" id="WP_243923545.1">
    <property type="nucleotide sequence ID" value="NZ_JALHLG010000042.1"/>
</dbReference>
<organism evidence="3 4">
    <name type="scientific">Novosphingobium beihaiensis</name>
    <dbReference type="NCBI Taxonomy" id="2930389"/>
    <lineage>
        <taxon>Bacteria</taxon>
        <taxon>Pseudomonadati</taxon>
        <taxon>Pseudomonadota</taxon>
        <taxon>Alphaproteobacteria</taxon>
        <taxon>Sphingomonadales</taxon>
        <taxon>Sphingomonadaceae</taxon>
        <taxon>Novosphingobium</taxon>
    </lineage>
</organism>
<keyword evidence="1" id="KW-0732">Signal</keyword>
<feature type="chain" id="PRO_5045286936" evidence="1">
    <location>
        <begin position="28"/>
        <end position="440"/>
    </location>
</feature>
<name>A0ABT0BUG4_9SPHN</name>
<dbReference type="PANTHER" id="PTHR43135:SF3">
    <property type="entry name" value="ALPHA-D-RIBOSE 1-METHYLPHOSPHONATE 5-TRIPHOSPHATE DIPHOSPHATASE"/>
    <property type="match status" value="1"/>
</dbReference>
<dbReference type="EMBL" id="JALHLG010000042">
    <property type="protein sequence ID" value="MCJ2188679.1"/>
    <property type="molecule type" value="Genomic_DNA"/>
</dbReference>
<gene>
    <name evidence="3" type="ORF">MTR66_17895</name>
</gene>
<dbReference type="Gene3D" id="3.20.20.140">
    <property type="entry name" value="Metal-dependent hydrolases"/>
    <property type="match status" value="1"/>
</dbReference>
<evidence type="ECO:0000259" key="2">
    <source>
        <dbReference type="Pfam" id="PF01979"/>
    </source>
</evidence>
<sequence length="440" mass="46357">MKNRKHTKRIAMLSAALALCWAGAAQAKDIVIHAGTLIDGISNAEKHNVSIVIHDDRIVSVDDGFVTPEGAEVIDLSKKTVLPGLIDTHVHLTLQLGKYPQLLGPVTRSAFDGAMEGVANARTTLLAGFTSVRDVGGYTPAVVALKRAQKEGTIEGPRMWVSGNIVGPTGGHGDLSTGYDPALSKPEWSAGIVDGADEALKKVREMHRDGVDLIKIVPSGGVASVGDDPQAQLMTDAEIKTIVDTAHVLHMKVAAHSHGTQATDHASELGVDSIEHGTFATPETYKIMKAHGTYLVPTLIAGETVYRFAKTHPELLSPSVAQKALAVAPRMNRNAYDAWKAGVKIAFGTDAGVYQHGLNGQEFALMVKAGIPAMDTIKAATTSAADLIGDSADIGSIQPGRYADIVATDGDPLGDIAQLQNIGFVMQGGRVYKQDGHVIP</sequence>
<dbReference type="Gene3D" id="2.30.40.10">
    <property type="entry name" value="Urease, subunit C, domain 1"/>
    <property type="match status" value="1"/>
</dbReference>
<evidence type="ECO:0000313" key="3">
    <source>
        <dbReference type="EMBL" id="MCJ2188679.1"/>
    </source>
</evidence>
<feature type="signal peptide" evidence="1">
    <location>
        <begin position="1"/>
        <end position="27"/>
    </location>
</feature>
<dbReference type="SUPFAM" id="SSF51338">
    <property type="entry name" value="Composite domain of metallo-dependent hydrolases"/>
    <property type="match status" value="1"/>
</dbReference>
<dbReference type="InterPro" id="IPR032466">
    <property type="entry name" value="Metal_Hydrolase"/>
</dbReference>
<evidence type="ECO:0000313" key="4">
    <source>
        <dbReference type="Proteomes" id="UP001202281"/>
    </source>
</evidence>
<accession>A0ABT0BUG4</accession>